<sequence length="234" mass="26388">MGRLENGPTSVNVAGFQRETILVEGNLWVDPVKESQRPRLIEGGLIDIPGPDGITYDAKLYNSPLTGLSPFHPPDIRIVRLGDLVRHENHDKSRFGGVVTTQYWQDKPLFVGQIGKDLILLDGATRRGKIDKLYGSDQLVPIQVVNFLSPDLLLYTWLEPVQEYLLAKLRVPQIVNEGKLVLPRQTRFGVHLKNGLVVSVAETQPTIEFNELFLRANYSIQPYNPYLMAPPLKR</sequence>
<proteinExistence type="predicted"/>
<dbReference type="EMBL" id="MFJR01000002">
    <property type="protein sequence ID" value="OGG27416.1"/>
    <property type="molecule type" value="Genomic_DNA"/>
</dbReference>
<gene>
    <name evidence="1" type="ORF">A2960_06480</name>
</gene>
<name>A0A1F6ARV1_9BACT</name>
<protein>
    <submittedName>
        <fullName evidence="1">Uncharacterized protein</fullName>
    </submittedName>
</protein>
<dbReference type="Proteomes" id="UP000176609">
    <property type="component" value="Unassembled WGS sequence"/>
</dbReference>
<evidence type="ECO:0000313" key="1">
    <source>
        <dbReference type="EMBL" id="OGG27416.1"/>
    </source>
</evidence>
<evidence type="ECO:0000313" key="2">
    <source>
        <dbReference type="Proteomes" id="UP000176609"/>
    </source>
</evidence>
<dbReference type="AlphaFoldDB" id="A0A1F6ARV1"/>
<reference evidence="1 2" key="1">
    <citation type="journal article" date="2016" name="Nat. Commun.">
        <title>Thousands of microbial genomes shed light on interconnected biogeochemical processes in an aquifer system.</title>
        <authorList>
            <person name="Anantharaman K."/>
            <person name="Brown C.T."/>
            <person name="Hug L.A."/>
            <person name="Sharon I."/>
            <person name="Castelle C.J."/>
            <person name="Probst A.J."/>
            <person name="Thomas B.C."/>
            <person name="Singh A."/>
            <person name="Wilkins M.J."/>
            <person name="Karaoz U."/>
            <person name="Brodie E.L."/>
            <person name="Williams K.H."/>
            <person name="Hubbard S.S."/>
            <person name="Banfield J.F."/>
        </authorList>
    </citation>
    <scope>NUCLEOTIDE SEQUENCE [LARGE SCALE GENOMIC DNA]</scope>
</reference>
<accession>A0A1F6ARV1</accession>
<organism evidence="1 2">
    <name type="scientific">Candidatus Gottesmanbacteria bacterium RIFCSPLOWO2_01_FULL_39_12b</name>
    <dbReference type="NCBI Taxonomy" id="1798388"/>
    <lineage>
        <taxon>Bacteria</taxon>
        <taxon>Candidatus Gottesmaniibacteriota</taxon>
    </lineage>
</organism>
<comment type="caution">
    <text evidence="1">The sequence shown here is derived from an EMBL/GenBank/DDBJ whole genome shotgun (WGS) entry which is preliminary data.</text>
</comment>